<protein>
    <submittedName>
        <fullName evidence="2">Uncharacterized protein</fullName>
    </submittedName>
</protein>
<sequence>MVVRLVEMKMHKDGEAEQNGLQHDAAPCFGHDKDAEQNNFSEINTHHGLEKGPWVVHAQAVGAFSKDVGCGVQECNVYERKAGKGEEHDDGGNHAVRQENHGQVGVDREHCAPRKAADAVESGPELSDSVVKHGAEQIERNQTDHLEQRTASNGKALQHHVGDVKVGRFRQVGREQVHRLGGPFCDLGHSGGKGRRDGGDKERLDDLKCKVGLLGEVFNALGRETARQLAHSPDKNRQQQHQQRQHHRRQQ</sequence>
<accession>A0A9P8P575</accession>
<dbReference type="EMBL" id="JAEUBD010001178">
    <property type="protein sequence ID" value="KAH3665214.1"/>
    <property type="molecule type" value="Genomic_DNA"/>
</dbReference>
<evidence type="ECO:0000313" key="2">
    <source>
        <dbReference type="EMBL" id="KAH3665214.1"/>
    </source>
</evidence>
<dbReference type="Proteomes" id="UP000788993">
    <property type="component" value="Unassembled WGS sequence"/>
</dbReference>
<proteinExistence type="predicted"/>
<feature type="region of interest" description="Disordered" evidence="1">
    <location>
        <begin position="83"/>
        <end position="131"/>
    </location>
</feature>
<reference evidence="2" key="2">
    <citation type="submission" date="2021-01" db="EMBL/GenBank/DDBJ databases">
        <authorList>
            <person name="Schikora-Tamarit M.A."/>
        </authorList>
    </citation>
    <scope>NUCLEOTIDE SEQUENCE</scope>
    <source>
        <strain evidence="2">NCAIM Y.01608</strain>
    </source>
</reference>
<keyword evidence="3" id="KW-1185">Reference proteome</keyword>
<evidence type="ECO:0000256" key="1">
    <source>
        <dbReference type="SAM" id="MobiDB-lite"/>
    </source>
</evidence>
<evidence type="ECO:0000313" key="3">
    <source>
        <dbReference type="Proteomes" id="UP000788993"/>
    </source>
</evidence>
<comment type="caution">
    <text evidence="2">The sequence shown here is derived from an EMBL/GenBank/DDBJ whole genome shotgun (WGS) entry which is preliminary data.</text>
</comment>
<name>A0A9P8P575_9ASCO</name>
<dbReference type="AlphaFoldDB" id="A0A9P8P575"/>
<gene>
    <name evidence="2" type="ORF">OGATHE_004029</name>
</gene>
<feature type="compositionally biased region" description="Basic and acidic residues" evidence="1">
    <location>
        <begin position="83"/>
        <end position="118"/>
    </location>
</feature>
<feature type="region of interest" description="Disordered" evidence="1">
    <location>
        <begin position="224"/>
        <end position="251"/>
    </location>
</feature>
<organism evidence="2 3">
    <name type="scientific">Ogataea polymorpha</name>
    <dbReference type="NCBI Taxonomy" id="460523"/>
    <lineage>
        <taxon>Eukaryota</taxon>
        <taxon>Fungi</taxon>
        <taxon>Dikarya</taxon>
        <taxon>Ascomycota</taxon>
        <taxon>Saccharomycotina</taxon>
        <taxon>Pichiomycetes</taxon>
        <taxon>Pichiales</taxon>
        <taxon>Pichiaceae</taxon>
        <taxon>Ogataea</taxon>
    </lineage>
</organism>
<reference evidence="2" key="1">
    <citation type="journal article" date="2021" name="Open Biol.">
        <title>Shared evolutionary footprints suggest mitochondrial oxidative damage underlies multiple complex I losses in fungi.</title>
        <authorList>
            <person name="Schikora-Tamarit M.A."/>
            <person name="Marcet-Houben M."/>
            <person name="Nosek J."/>
            <person name="Gabaldon T."/>
        </authorList>
    </citation>
    <scope>NUCLEOTIDE SEQUENCE</scope>
    <source>
        <strain evidence="2">NCAIM Y.01608</strain>
    </source>
</reference>